<organism evidence="7 8">
    <name type="scientific">Phyllotreta striolata</name>
    <name type="common">Striped flea beetle</name>
    <name type="synonym">Crioceris striolata</name>
    <dbReference type="NCBI Taxonomy" id="444603"/>
    <lineage>
        <taxon>Eukaryota</taxon>
        <taxon>Metazoa</taxon>
        <taxon>Ecdysozoa</taxon>
        <taxon>Arthropoda</taxon>
        <taxon>Hexapoda</taxon>
        <taxon>Insecta</taxon>
        <taxon>Pterygota</taxon>
        <taxon>Neoptera</taxon>
        <taxon>Endopterygota</taxon>
        <taxon>Coleoptera</taxon>
        <taxon>Polyphaga</taxon>
        <taxon>Cucujiformia</taxon>
        <taxon>Chrysomeloidea</taxon>
        <taxon>Chrysomelidae</taxon>
        <taxon>Galerucinae</taxon>
        <taxon>Alticini</taxon>
        <taxon>Phyllotreta</taxon>
    </lineage>
</organism>
<dbReference type="GO" id="GO:0009653">
    <property type="term" value="P:anatomical structure morphogenesis"/>
    <property type="evidence" value="ECO:0007669"/>
    <property type="project" value="UniProtKB-ARBA"/>
</dbReference>
<feature type="domain" description="Laminin G" evidence="5">
    <location>
        <begin position="222"/>
        <end position="400"/>
    </location>
</feature>
<dbReference type="OrthoDB" id="10014052at2759"/>
<keyword evidence="8" id="KW-1185">Reference proteome</keyword>
<evidence type="ECO:0000259" key="6">
    <source>
        <dbReference type="PROSITE" id="PS50026"/>
    </source>
</evidence>
<dbReference type="PANTHER" id="PTHR15036:SF85">
    <property type="entry name" value="SP2353, ISOFORM A"/>
    <property type="match status" value="1"/>
</dbReference>
<feature type="domain" description="Laminin G" evidence="5">
    <location>
        <begin position="442"/>
        <end position="621"/>
    </location>
</feature>
<keyword evidence="2" id="KW-0245">EGF-like domain</keyword>
<keyword evidence="4" id="KW-0732">Signal</keyword>
<feature type="domain" description="Laminin G" evidence="5">
    <location>
        <begin position="655"/>
        <end position="835"/>
    </location>
</feature>
<dbReference type="PROSITE" id="PS50026">
    <property type="entry name" value="EGF_3"/>
    <property type="match status" value="3"/>
</dbReference>
<evidence type="ECO:0000259" key="5">
    <source>
        <dbReference type="PROSITE" id="PS50025"/>
    </source>
</evidence>
<dbReference type="SMART" id="SM00181">
    <property type="entry name" value="EGF"/>
    <property type="match status" value="4"/>
</dbReference>
<sequence>MSAIRAWGALVGLLAACCLVEGGVADNEVDRTQFEAAFQGRCDETSPCDQLCYELHDGMYECDCKEGYILREDGYSCYEINSTVSPFSVEDLMTSGVEDVLYQKDAVMDAVEILPANATDAAKPDDAATAVVNVTTPSVGKINFTTQGPRLEQKLTSDGHAAAKSTTPIRAVPNITASVSTVKPCPLDCGPGGGCSLEDLETPMCLCPLGRSGERCQIEREIESPRFTGSSWLAFPALRGAYKHVQLSLELRPEAYDGIFFLTGERDDMAGDFMALLLHQGFVEFRFDCGSGVGVVRSEETVLLNQWNHVTLYRHRWDAWLQLNNGKHVQGRSKGLFSRITFREPLFIGGPGNTTGLEEKLPVSNGMKGCIRHLEVNDHAYKFAPVPKGEAAKGYGIEECTADRCSHVPCQHGGKCLTSDKSAICLCPLGFSGDLCEIRVDLQVPSFNGSSHLRYRGLAETALTWLDLDVTFKPTSPDGLLIYNGHRIDGSGDFIGVHLDAGHVVFTYNLGTGAASATTRRPVALGEWHQLRISRTGRLAVLAVDRQPPVEVLSPGAFTQLSLPQNLYLGGVPNFGIVAPHIPAKTSFVGCIQRVRVNAQPVAILAEALGGANVDNCPHPCVARPCGEDGDCVPEMEYFSCKCKPGYRDRLCSRGPPYFHGEDSYIRAGDAAAVEAASSDRFVVNVRFKIADKSGLLLSAFGNGSYLSLGLEDGALVLRFNTRGGDEEIKVVHNSSTVYDRLWHRVKAVKSGSIGLLIVDNGAAVTRQSVDVSTRKVIDPSDEGLYVGGMPGASLRRLTGYSTGIVGCVADLVVNTDLHLQLVARSELGHNVSECEA</sequence>
<dbReference type="Gene3D" id="2.60.120.200">
    <property type="match status" value="3"/>
</dbReference>
<keyword evidence="1 2" id="KW-1015">Disulfide bond</keyword>
<dbReference type="SMART" id="SM00179">
    <property type="entry name" value="EGF_CA"/>
    <property type="match status" value="2"/>
</dbReference>
<dbReference type="PANTHER" id="PTHR15036">
    <property type="entry name" value="PIKACHURIN-LIKE PROTEIN"/>
    <property type="match status" value="1"/>
</dbReference>
<evidence type="ECO:0000256" key="2">
    <source>
        <dbReference type="PROSITE-ProRule" id="PRU00076"/>
    </source>
</evidence>
<accession>A0A9N9TSS2</accession>
<dbReference type="Pfam" id="PF00008">
    <property type="entry name" value="EGF"/>
    <property type="match status" value="1"/>
</dbReference>
<evidence type="ECO:0000256" key="4">
    <source>
        <dbReference type="SAM" id="SignalP"/>
    </source>
</evidence>
<dbReference type="FunFam" id="2.10.25.10:FF:000593">
    <property type="entry name" value="SP2353, isoform A"/>
    <property type="match status" value="1"/>
</dbReference>
<dbReference type="Proteomes" id="UP001153712">
    <property type="component" value="Chromosome 7"/>
</dbReference>
<feature type="domain" description="EGF-like" evidence="6">
    <location>
        <begin position="401"/>
        <end position="437"/>
    </location>
</feature>
<dbReference type="InterPro" id="IPR013320">
    <property type="entry name" value="ConA-like_dom_sf"/>
</dbReference>
<dbReference type="SUPFAM" id="SSF57196">
    <property type="entry name" value="EGF/Laminin"/>
    <property type="match status" value="1"/>
</dbReference>
<dbReference type="PROSITE" id="PS50025">
    <property type="entry name" value="LAM_G_DOMAIN"/>
    <property type="match status" value="3"/>
</dbReference>
<dbReference type="Pfam" id="PF00054">
    <property type="entry name" value="Laminin_G_1"/>
    <property type="match status" value="1"/>
</dbReference>
<feature type="disulfide bond" evidence="2">
    <location>
        <begin position="427"/>
        <end position="436"/>
    </location>
</feature>
<feature type="disulfide bond" evidence="2">
    <location>
        <begin position="643"/>
        <end position="652"/>
    </location>
</feature>
<dbReference type="PROSITE" id="PS01186">
    <property type="entry name" value="EGF_2"/>
    <property type="match status" value="2"/>
</dbReference>
<gene>
    <name evidence="7" type="ORF">PHYEVI_LOCUS10235</name>
</gene>
<dbReference type="SMART" id="SM00282">
    <property type="entry name" value="LamG"/>
    <property type="match status" value="3"/>
</dbReference>
<proteinExistence type="predicted"/>
<feature type="disulfide bond" evidence="2">
    <location>
        <begin position="185"/>
        <end position="195"/>
    </location>
</feature>
<feature type="domain" description="EGF-like" evidence="6">
    <location>
        <begin position="181"/>
        <end position="217"/>
    </location>
</feature>
<evidence type="ECO:0000313" key="7">
    <source>
        <dbReference type="EMBL" id="CAG9863966.1"/>
    </source>
</evidence>
<feature type="signal peptide" evidence="4">
    <location>
        <begin position="1"/>
        <end position="25"/>
    </location>
</feature>
<dbReference type="FunFam" id="2.60.120.200:FF:000187">
    <property type="entry name" value="SP2353, isoform A"/>
    <property type="match status" value="1"/>
</dbReference>
<evidence type="ECO:0000313" key="8">
    <source>
        <dbReference type="Proteomes" id="UP001153712"/>
    </source>
</evidence>
<dbReference type="GO" id="GO:0048513">
    <property type="term" value="P:animal organ development"/>
    <property type="evidence" value="ECO:0007669"/>
    <property type="project" value="UniProtKB-ARBA"/>
</dbReference>
<dbReference type="SUPFAM" id="SSF49899">
    <property type="entry name" value="Concanavalin A-like lectins/glucanases"/>
    <property type="match status" value="3"/>
</dbReference>
<evidence type="ECO:0000256" key="1">
    <source>
        <dbReference type="ARBA" id="ARBA00023157"/>
    </source>
</evidence>
<dbReference type="EMBL" id="OU900100">
    <property type="protein sequence ID" value="CAG9863966.1"/>
    <property type="molecule type" value="Genomic_DNA"/>
</dbReference>
<evidence type="ECO:0000256" key="3">
    <source>
        <dbReference type="PROSITE-ProRule" id="PRU00122"/>
    </source>
</evidence>
<dbReference type="GO" id="GO:0030154">
    <property type="term" value="P:cell differentiation"/>
    <property type="evidence" value="ECO:0007669"/>
    <property type="project" value="UniProtKB-ARBA"/>
</dbReference>
<dbReference type="InterPro" id="IPR000742">
    <property type="entry name" value="EGF"/>
</dbReference>
<dbReference type="GO" id="GO:0005509">
    <property type="term" value="F:calcium ion binding"/>
    <property type="evidence" value="ECO:0007669"/>
    <property type="project" value="InterPro"/>
</dbReference>
<dbReference type="InterPro" id="IPR050372">
    <property type="entry name" value="Neurexin-related_CASP"/>
</dbReference>
<dbReference type="AlphaFoldDB" id="A0A9N9TSS2"/>
<name>A0A9N9TSS2_PHYSR</name>
<dbReference type="CDD" id="cd00110">
    <property type="entry name" value="LamG"/>
    <property type="match status" value="3"/>
</dbReference>
<evidence type="ECO:0008006" key="9">
    <source>
        <dbReference type="Google" id="ProtNLM"/>
    </source>
</evidence>
<reference evidence="7" key="1">
    <citation type="submission" date="2022-01" db="EMBL/GenBank/DDBJ databases">
        <authorList>
            <person name="King R."/>
        </authorList>
    </citation>
    <scope>NUCLEOTIDE SEQUENCE</scope>
</reference>
<dbReference type="PROSITE" id="PS51257">
    <property type="entry name" value="PROKAR_LIPOPROTEIN"/>
    <property type="match status" value="1"/>
</dbReference>
<dbReference type="InterPro" id="IPR001881">
    <property type="entry name" value="EGF-like_Ca-bd_dom"/>
</dbReference>
<dbReference type="InterPro" id="IPR001791">
    <property type="entry name" value="Laminin_G"/>
</dbReference>
<feature type="disulfide bond" evidence="2">
    <location>
        <begin position="207"/>
        <end position="216"/>
    </location>
</feature>
<dbReference type="CDD" id="cd00054">
    <property type="entry name" value="EGF_CA"/>
    <property type="match status" value="2"/>
</dbReference>
<protein>
    <recommendedName>
        <fullName evidence="9">Pikachurin</fullName>
    </recommendedName>
</protein>
<comment type="caution">
    <text evidence="2">Lacks conserved residue(s) required for the propagation of feature annotation.</text>
</comment>
<feature type="chain" id="PRO_5040269406" description="Pikachurin" evidence="4">
    <location>
        <begin position="26"/>
        <end position="837"/>
    </location>
</feature>
<dbReference type="Pfam" id="PF02210">
    <property type="entry name" value="Laminin_G_2"/>
    <property type="match status" value="2"/>
</dbReference>
<dbReference type="Gene3D" id="2.10.25.10">
    <property type="entry name" value="Laminin"/>
    <property type="match status" value="3"/>
</dbReference>
<feature type="disulfide bond" evidence="3">
    <location>
        <begin position="808"/>
        <end position="835"/>
    </location>
</feature>
<feature type="domain" description="EGF-like" evidence="6">
    <location>
        <begin position="618"/>
        <end position="653"/>
    </location>
</feature>
<dbReference type="PROSITE" id="PS00022">
    <property type="entry name" value="EGF_1"/>
    <property type="match status" value="2"/>
</dbReference>
<dbReference type="GO" id="GO:0016020">
    <property type="term" value="C:membrane"/>
    <property type="evidence" value="ECO:0007669"/>
    <property type="project" value="UniProtKB-SubCell"/>
</dbReference>